<dbReference type="AlphaFoldDB" id="A0A8S2X526"/>
<reference evidence="1" key="1">
    <citation type="submission" date="2021-02" db="EMBL/GenBank/DDBJ databases">
        <authorList>
            <person name="Nowell W R."/>
        </authorList>
    </citation>
    <scope>NUCLEOTIDE SEQUENCE</scope>
</reference>
<evidence type="ECO:0000313" key="1">
    <source>
        <dbReference type="EMBL" id="CAF4477958.1"/>
    </source>
</evidence>
<dbReference type="Proteomes" id="UP000682733">
    <property type="component" value="Unassembled WGS sequence"/>
</dbReference>
<feature type="non-terminal residue" evidence="1">
    <location>
        <position position="1"/>
    </location>
</feature>
<proteinExistence type="predicted"/>
<gene>
    <name evidence="1" type="ORF">TMI583_LOCUS47024</name>
</gene>
<evidence type="ECO:0000313" key="2">
    <source>
        <dbReference type="Proteomes" id="UP000682733"/>
    </source>
</evidence>
<protein>
    <submittedName>
        <fullName evidence="1">Uncharacterized protein</fullName>
    </submittedName>
</protein>
<name>A0A8S2X526_9BILA</name>
<organism evidence="1 2">
    <name type="scientific">Didymodactylos carnosus</name>
    <dbReference type="NCBI Taxonomy" id="1234261"/>
    <lineage>
        <taxon>Eukaryota</taxon>
        <taxon>Metazoa</taxon>
        <taxon>Spiralia</taxon>
        <taxon>Gnathifera</taxon>
        <taxon>Rotifera</taxon>
        <taxon>Eurotatoria</taxon>
        <taxon>Bdelloidea</taxon>
        <taxon>Philodinida</taxon>
        <taxon>Philodinidae</taxon>
        <taxon>Didymodactylos</taxon>
    </lineage>
</organism>
<comment type="caution">
    <text evidence="1">The sequence shown here is derived from an EMBL/GenBank/DDBJ whole genome shotgun (WGS) entry which is preliminary data.</text>
</comment>
<sequence length="98" mass="10853">NIPHTLIGKPLINGNNSVVVIQNGTSSTIDADIFDIEKHLNDSSVPRLIYIDANMDVVNRVLPPMQPPYISTIRQSLLSPLSSVYIPTPVNEHIIQIR</sequence>
<accession>A0A8S2X526</accession>
<dbReference type="EMBL" id="CAJOBA010089466">
    <property type="protein sequence ID" value="CAF4477958.1"/>
    <property type="molecule type" value="Genomic_DNA"/>
</dbReference>